<dbReference type="InterPro" id="IPR039633">
    <property type="entry name" value="PAP"/>
</dbReference>
<keyword evidence="3" id="KW-0809">Transit peptide</keyword>
<accession>A0A3S4PFB2</accession>
<gene>
    <name evidence="6" type="ORF">CKAN_01875300</name>
</gene>
<feature type="region of interest" description="Disordered" evidence="4">
    <location>
        <begin position="64"/>
        <end position="135"/>
    </location>
</feature>
<evidence type="ECO:0000256" key="4">
    <source>
        <dbReference type="SAM" id="MobiDB-lite"/>
    </source>
</evidence>
<organism evidence="6 7">
    <name type="scientific">Cinnamomum micranthum f. kanehirae</name>
    <dbReference type="NCBI Taxonomy" id="337451"/>
    <lineage>
        <taxon>Eukaryota</taxon>
        <taxon>Viridiplantae</taxon>
        <taxon>Streptophyta</taxon>
        <taxon>Embryophyta</taxon>
        <taxon>Tracheophyta</taxon>
        <taxon>Spermatophyta</taxon>
        <taxon>Magnoliopsida</taxon>
        <taxon>Magnoliidae</taxon>
        <taxon>Laurales</taxon>
        <taxon>Lauraceae</taxon>
        <taxon>Cinnamomum</taxon>
    </lineage>
</organism>
<feature type="domain" description="Plastid lipid-associated protein/fibrillin conserved" evidence="5">
    <location>
        <begin position="152"/>
        <end position="366"/>
    </location>
</feature>
<dbReference type="OrthoDB" id="498392at2759"/>
<dbReference type="Pfam" id="PF04755">
    <property type="entry name" value="PAP_fibrillin"/>
    <property type="match status" value="1"/>
</dbReference>
<proteinExistence type="predicted"/>
<evidence type="ECO:0000259" key="5">
    <source>
        <dbReference type="Pfam" id="PF04755"/>
    </source>
</evidence>
<dbReference type="Proteomes" id="UP000283530">
    <property type="component" value="Unassembled WGS sequence"/>
</dbReference>
<sequence>MALLLSSHPSLLSQNPKNLRIYFFRSPNPSLSLSSIPPTNPRFPSLRIRSTFSDGDEEIGPIRRKIPIEGTSSSEEDPAEGPVAEPVEEIEEKPSVVDEWGEKAAYEEVNSATKLSEADPPKDEDEWGNDVAGSSDYLSGNGNAGVVDKFGELKRCLVDSVYGTEYGFRASAETRAEVVELVNQLEAGNPTPAPMEEAALIGGNWVLLYTAFSELLPLIAAGTLPLLKLKRISQEIDTGSFTIKNTAAYSSPFATFSFSAVASFEVRSPSRIQVKFKEGVFPPPEISSSIDLPESIDFFGQKVDLLPVQRSLNPLQEAVANILRTISGQPPLKVPIPGERSQSWLVTTYLDQDLRISRGDGGLFVLVKEGSALLEDQ</sequence>
<keyword evidence="7" id="KW-1185">Reference proteome</keyword>
<comment type="subcellular location">
    <subcellularLocation>
        <location evidence="1">Plastid</location>
    </subcellularLocation>
</comment>
<comment type="caution">
    <text evidence="6">The sequence shown here is derived from an EMBL/GenBank/DDBJ whole genome shotgun (WGS) entry which is preliminary data.</text>
</comment>
<dbReference type="PANTHER" id="PTHR31906">
    <property type="entry name" value="PLASTID-LIPID-ASSOCIATED PROTEIN 4, CHLOROPLASTIC-RELATED"/>
    <property type="match status" value="1"/>
</dbReference>
<evidence type="ECO:0000256" key="1">
    <source>
        <dbReference type="ARBA" id="ARBA00004474"/>
    </source>
</evidence>
<evidence type="ECO:0000313" key="6">
    <source>
        <dbReference type="EMBL" id="RWR89688.1"/>
    </source>
</evidence>
<dbReference type="GO" id="GO:0009536">
    <property type="term" value="C:plastid"/>
    <property type="evidence" value="ECO:0007669"/>
    <property type="project" value="UniProtKB-SubCell"/>
</dbReference>
<evidence type="ECO:0000313" key="7">
    <source>
        <dbReference type="Proteomes" id="UP000283530"/>
    </source>
</evidence>
<reference evidence="6 7" key="1">
    <citation type="journal article" date="2019" name="Nat. Plants">
        <title>Stout camphor tree genome fills gaps in understanding of flowering plant genome evolution.</title>
        <authorList>
            <person name="Chaw S.M."/>
            <person name="Liu Y.C."/>
            <person name="Wu Y.W."/>
            <person name="Wang H.Y."/>
            <person name="Lin C.I."/>
            <person name="Wu C.S."/>
            <person name="Ke H.M."/>
            <person name="Chang L.Y."/>
            <person name="Hsu C.Y."/>
            <person name="Yang H.T."/>
            <person name="Sudianto E."/>
            <person name="Hsu M.H."/>
            <person name="Wu K.P."/>
            <person name="Wang L.N."/>
            <person name="Leebens-Mack J.H."/>
            <person name="Tsai I.J."/>
        </authorList>
    </citation>
    <scope>NUCLEOTIDE SEQUENCE [LARGE SCALE GENOMIC DNA]</scope>
    <source>
        <strain evidence="7">cv. Chaw 1501</strain>
        <tissue evidence="6">Young leaves</tissue>
    </source>
</reference>
<keyword evidence="2" id="KW-0934">Plastid</keyword>
<name>A0A3S4PFB2_9MAGN</name>
<evidence type="ECO:0000256" key="2">
    <source>
        <dbReference type="ARBA" id="ARBA00022640"/>
    </source>
</evidence>
<dbReference type="AlphaFoldDB" id="A0A3S4PFB2"/>
<dbReference type="InterPro" id="IPR006843">
    <property type="entry name" value="PAP/fibrillin_dom"/>
</dbReference>
<evidence type="ECO:0000256" key="3">
    <source>
        <dbReference type="ARBA" id="ARBA00022946"/>
    </source>
</evidence>
<dbReference type="STRING" id="337451.A0A3S4PFB2"/>
<feature type="compositionally biased region" description="Basic and acidic residues" evidence="4">
    <location>
        <begin position="92"/>
        <end position="106"/>
    </location>
</feature>
<protein>
    <submittedName>
        <fullName evidence="6">Plastid lipid-associated protein 3, chloroplastic-like protein</fullName>
    </submittedName>
</protein>
<dbReference type="EMBL" id="QPKB01000007">
    <property type="protein sequence ID" value="RWR89688.1"/>
    <property type="molecule type" value="Genomic_DNA"/>
</dbReference>